<protein>
    <submittedName>
        <fullName evidence="2">Uncharacterized protein</fullName>
    </submittedName>
</protein>
<dbReference type="AlphaFoldDB" id="A0A2P2J039"/>
<evidence type="ECO:0000256" key="1">
    <source>
        <dbReference type="SAM" id="Phobius"/>
    </source>
</evidence>
<feature type="transmembrane region" description="Helical" evidence="1">
    <location>
        <begin position="12"/>
        <end position="29"/>
    </location>
</feature>
<accession>A0A2P2J039</accession>
<name>A0A2P2J039_RHIMU</name>
<keyword evidence="1" id="KW-0472">Membrane</keyword>
<evidence type="ECO:0000313" key="2">
    <source>
        <dbReference type="EMBL" id="MBW86839.1"/>
    </source>
</evidence>
<sequence length="44" mass="5463">MMLKWQLDLKRRCSLGFFFHLFLFCYIFVSNFEPLNYCSQTNFI</sequence>
<keyword evidence="1" id="KW-1133">Transmembrane helix</keyword>
<keyword evidence="1" id="KW-0812">Transmembrane</keyword>
<proteinExistence type="predicted"/>
<reference evidence="2" key="1">
    <citation type="submission" date="2018-02" db="EMBL/GenBank/DDBJ databases">
        <title>Rhizophora mucronata_Transcriptome.</title>
        <authorList>
            <person name="Meera S.P."/>
            <person name="Sreeshan A."/>
            <person name="Augustine A."/>
        </authorList>
    </citation>
    <scope>NUCLEOTIDE SEQUENCE</scope>
    <source>
        <tissue evidence="2">Leaf</tissue>
    </source>
</reference>
<organism evidence="2">
    <name type="scientific">Rhizophora mucronata</name>
    <name type="common">Asiatic mangrove</name>
    <dbReference type="NCBI Taxonomy" id="61149"/>
    <lineage>
        <taxon>Eukaryota</taxon>
        <taxon>Viridiplantae</taxon>
        <taxon>Streptophyta</taxon>
        <taxon>Embryophyta</taxon>
        <taxon>Tracheophyta</taxon>
        <taxon>Spermatophyta</taxon>
        <taxon>Magnoliopsida</taxon>
        <taxon>eudicotyledons</taxon>
        <taxon>Gunneridae</taxon>
        <taxon>Pentapetalae</taxon>
        <taxon>rosids</taxon>
        <taxon>fabids</taxon>
        <taxon>Malpighiales</taxon>
        <taxon>Rhizophoraceae</taxon>
        <taxon>Rhizophora</taxon>
    </lineage>
</organism>
<dbReference type="EMBL" id="GGEC01006356">
    <property type="protein sequence ID" value="MBW86839.1"/>
    <property type="molecule type" value="Transcribed_RNA"/>
</dbReference>